<dbReference type="Proteomes" id="UP000252187">
    <property type="component" value="Unassembled WGS sequence"/>
</dbReference>
<reference evidence="16 17" key="1">
    <citation type="submission" date="2018-06" db="EMBL/GenBank/DDBJ databases">
        <title>Whole genome sequencing of four bacterial strains from South Shetland trench revealing bio-synthetic gene clusters.</title>
        <authorList>
            <person name="Abdel-Mageed W.M."/>
            <person name="Lehri B."/>
            <person name="Jarmusch S.A."/>
            <person name="Miranda K."/>
            <person name="Goodfellow M."/>
            <person name="Jaspars M."/>
            <person name="Karlyshev A.V."/>
        </authorList>
    </citation>
    <scope>NUCLEOTIDE SEQUENCE [LARGE SCALE GENOMIC DNA]</scope>
    <source>
        <strain evidence="16 17">SST1</strain>
    </source>
</reference>
<comment type="similarity">
    <text evidence="1 13">Belongs to the RuvC family.</text>
</comment>
<evidence type="ECO:0000256" key="11">
    <source>
        <dbReference type="ARBA" id="ARBA00023204"/>
    </source>
</evidence>
<dbReference type="PROSITE" id="PS01321">
    <property type="entry name" value="RUVC"/>
    <property type="match status" value="1"/>
</dbReference>
<dbReference type="InterPro" id="IPR036397">
    <property type="entry name" value="RNaseH_sf"/>
</dbReference>
<feature type="region of interest" description="Disordered" evidence="14">
    <location>
        <begin position="187"/>
        <end position="219"/>
    </location>
</feature>
<comment type="caution">
    <text evidence="16">The sequence shown here is derived from an EMBL/GenBank/DDBJ whole genome shotgun (WGS) entry which is preliminary data.</text>
</comment>
<dbReference type="GO" id="GO:0048476">
    <property type="term" value="C:Holliday junction resolvase complex"/>
    <property type="evidence" value="ECO:0007669"/>
    <property type="project" value="UniProtKB-UniRule"/>
</dbReference>
<dbReference type="GO" id="GO:0006310">
    <property type="term" value="P:DNA recombination"/>
    <property type="evidence" value="ECO:0007669"/>
    <property type="project" value="UniProtKB-UniRule"/>
</dbReference>
<dbReference type="EMBL" id="JAWLKJ010000001">
    <property type="protein sequence ID" value="MDV6297731.1"/>
    <property type="molecule type" value="Genomic_DNA"/>
</dbReference>
<keyword evidence="4 13" id="KW-0479">Metal-binding</keyword>
<keyword evidence="9 13" id="KW-0238">DNA-binding</keyword>
<accession>A0A365P768</accession>
<evidence type="ECO:0000256" key="6">
    <source>
        <dbReference type="ARBA" id="ARBA00022763"/>
    </source>
</evidence>
<dbReference type="Gene3D" id="3.30.420.10">
    <property type="entry name" value="Ribonuclease H-like superfamily/Ribonuclease H"/>
    <property type="match status" value="1"/>
</dbReference>
<evidence type="ECO:0000256" key="9">
    <source>
        <dbReference type="ARBA" id="ARBA00023125"/>
    </source>
</evidence>
<keyword evidence="3 13" id="KW-0540">Nuclease</keyword>
<evidence type="ECO:0000256" key="2">
    <source>
        <dbReference type="ARBA" id="ARBA00022490"/>
    </source>
</evidence>
<dbReference type="GO" id="GO:0008821">
    <property type="term" value="F:crossover junction DNA endonuclease activity"/>
    <property type="evidence" value="ECO:0007669"/>
    <property type="project" value="UniProtKB-UniRule"/>
</dbReference>
<evidence type="ECO:0000256" key="4">
    <source>
        <dbReference type="ARBA" id="ARBA00022723"/>
    </source>
</evidence>
<dbReference type="AlphaFoldDB" id="A0A365P768"/>
<dbReference type="EC" id="3.1.21.10" evidence="13"/>
<evidence type="ECO:0000256" key="8">
    <source>
        <dbReference type="ARBA" id="ARBA00022842"/>
    </source>
</evidence>
<dbReference type="GO" id="GO:0000287">
    <property type="term" value="F:magnesium ion binding"/>
    <property type="evidence" value="ECO:0007669"/>
    <property type="project" value="UniProtKB-UniRule"/>
</dbReference>
<dbReference type="RefSeq" id="WP_067717868.1">
    <property type="nucleotide sequence ID" value="NZ_JAWLKJ010000001.1"/>
</dbReference>
<name>A0A365P768_9ACTN</name>
<evidence type="ECO:0000256" key="7">
    <source>
        <dbReference type="ARBA" id="ARBA00022801"/>
    </source>
</evidence>
<sequence length="219" mass="23144">MRVMGVDPGLTRCGLALIETEPGRAVTALDVDVVRTTAQEPLERRLRAVHAVADEWMEIHRPDVVAIERVFAQNQVSTAMGTAQAAGVVALAAAYRDIPVAFHTPSEVKAAITGSGRADKKQMTLMITRILGLQKPPSPADAADALALAVCHSWRAPMQGRVAALDGHVARSRAGFESKVAAARDAATSNAHGGRSAAADQERARAAARGMARTKGVRW</sequence>
<keyword evidence="8 13" id="KW-0460">Magnesium</keyword>
<feature type="active site" evidence="13">
    <location>
        <position position="141"/>
    </location>
</feature>
<feature type="active site" evidence="13">
    <location>
        <position position="7"/>
    </location>
</feature>
<dbReference type="InterPro" id="IPR020563">
    <property type="entry name" value="X-over_junc_endoDNase_Mg_BS"/>
</dbReference>
<dbReference type="InterPro" id="IPR002176">
    <property type="entry name" value="X-over_junc_endoDNase_RuvC"/>
</dbReference>
<evidence type="ECO:0000256" key="1">
    <source>
        <dbReference type="ARBA" id="ARBA00009518"/>
    </source>
</evidence>
<keyword evidence="10 13" id="KW-0233">DNA recombination</keyword>
<dbReference type="GO" id="GO:0003677">
    <property type="term" value="F:DNA binding"/>
    <property type="evidence" value="ECO:0007669"/>
    <property type="project" value="UniProtKB-KW"/>
</dbReference>
<feature type="binding site" evidence="13">
    <location>
        <position position="7"/>
    </location>
    <ligand>
        <name>Mg(2+)</name>
        <dbReference type="ChEBI" id="CHEBI:18420"/>
        <label>1</label>
    </ligand>
</feature>
<evidence type="ECO:0000256" key="12">
    <source>
        <dbReference type="ARBA" id="ARBA00029354"/>
    </source>
</evidence>
<dbReference type="PANTHER" id="PTHR30194:SF3">
    <property type="entry name" value="CROSSOVER JUNCTION ENDODEOXYRIBONUCLEASE RUVC"/>
    <property type="match status" value="1"/>
</dbReference>
<keyword evidence="2 13" id="KW-0963">Cytoplasm</keyword>
<feature type="binding site" evidence="13">
    <location>
        <position position="68"/>
    </location>
    <ligand>
        <name>Mg(2+)</name>
        <dbReference type="ChEBI" id="CHEBI:18420"/>
        <label>2</label>
    </ligand>
</feature>
<dbReference type="Proteomes" id="UP001185873">
    <property type="component" value="Unassembled WGS sequence"/>
</dbReference>
<keyword evidence="5 13" id="KW-0255">Endonuclease</keyword>
<dbReference type="PANTHER" id="PTHR30194">
    <property type="entry name" value="CROSSOVER JUNCTION ENDODEOXYRIBONUCLEASE RUVC"/>
    <property type="match status" value="1"/>
</dbReference>
<comment type="subunit">
    <text evidence="13">Homodimer which binds Holliday junction (HJ) DNA. The HJ becomes 2-fold symmetrical on binding to RuvC with unstacked arms; it has a different conformation from HJ DNA in complex with RuvA. In the full resolvosome a probable DNA-RuvA(4)-RuvB(12)-RuvC(2) complex forms which resolves the HJ.</text>
</comment>
<keyword evidence="11 13" id="KW-0234">DNA repair</keyword>
<evidence type="ECO:0000313" key="17">
    <source>
        <dbReference type="Proteomes" id="UP000252187"/>
    </source>
</evidence>
<gene>
    <name evidence="13" type="primary">ruvC</name>
    <name evidence="16" type="ORF">DQ226_15235</name>
    <name evidence="15" type="ORF">R3P82_01235</name>
</gene>
<keyword evidence="7 13" id="KW-0378">Hydrolase</keyword>
<keyword evidence="6 13" id="KW-0227">DNA damage</keyword>
<protein>
    <recommendedName>
        <fullName evidence="13">Crossover junction endodeoxyribonuclease RuvC</fullName>
        <ecNumber evidence="13">3.1.21.10</ecNumber>
    </recommendedName>
    <alternativeName>
        <fullName evidence="13">Holliday junction nuclease RuvC</fullName>
    </alternativeName>
    <alternativeName>
        <fullName evidence="13">Holliday junction resolvase RuvC</fullName>
    </alternativeName>
</protein>
<dbReference type="EMBL" id="QNTT01000056">
    <property type="protein sequence ID" value="RBA31930.1"/>
    <property type="molecule type" value="Genomic_DNA"/>
</dbReference>
<proteinExistence type="inferred from homology"/>
<organism evidence="16 17">
    <name type="scientific">Dietzia maris</name>
    <dbReference type="NCBI Taxonomy" id="37915"/>
    <lineage>
        <taxon>Bacteria</taxon>
        <taxon>Bacillati</taxon>
        <taxon>Actinomycetota</taxon>
        <taxon>Actinomycetes</taxon>
        <taxon>Mycobacteriales</taxon>
        <taxon>Dietziaceae</taxon>
        <taxon>Dietzia</taxon>
    </lineage>
</organism>
<feature type="active site" evidence="13">
    <location>
        <position position="68"/>
    </location>
</feature>
<dbReference type="PRINTS" id="PR00696">
    <property type="entry name" value="RSOLVASERUVC"/>
</dbReference>
<evidence type="ECO:0000256" key="5">
    <source>
        <dbReference type="ARBA" id="ARBA00022759"/>
    </source>
</evidence>
<dbReference type="GeneID" id="97417460"/>
<reference evidence="15" key="2">
    <citation type="submission" date="2023-10" db="EMBL/GenBank/DDBJ databases">
        <title>Development of a sustainable strategy for remediation of hydrocarbon-contaminated territories based on the waste exchange concept.</title>
        <authorList>
            <person name="Krivoruchko A."/>
        </authorList>
    </citation>
    <scope>NUCLEOTIDE SEQUENCE</scope>
    <source>
        <strain evidence="15">IEGM 1175</strain>
    </source>
</reference>
<evidence type="ECO:0000256" key="13">
    <source>
        <dbReference type="HAMAP-Rule" id="MF_00034"/>
    </source>
</evidence>
<evidence type="ECO:0000313" key="16">
    <source>
        <dbReference type="EMBL" id="RBA31930.1"/>
    </source>
</evidence>
<comment type="catalytic activity">
    <reaction evidence="12 13">
        <text>Endonucleolytic cleavage at a junction such as a reciprocal single-stranded crossover between two homologous DNA duplexes (Holliday junction).</text>
        <dbReference type="EC" id="3.1.21.10"/>
    </reaction>
</comment>
<comment type="subcellular location">
    <subcellularLocation>
        <location evidence="13">Cytoplasm</location>
    </subcellularLocation>
</comment>
<dbReference type="FunFam" id="3.30.420.10:FF:000002">
    <property type="entry name" value="Crossover junction endodeoxyribonuclease RuvC"/>
    <property type="match status" value="1"/>
</dbReference>
<dbReference type="GO" id="GO:0005737">
    <property type="term" value="C:cytoplasm"/>
    <property type="evidence" value="ECO:0007669"/>
    <property type="project" value="UniProtKB-SubCell"/>
</dbReference>
<dbReference type="GO" id="GO:0006281">
    <property type="term" value="P:DNA repair"/>
    <property type="evidence" value="ECO:0007669"/>
    <property type="project" value="UniProtKB-UniRule"/>
</dbReference>
<comment type="function">
    <text evidence="13">The RuvA-RuvB-RuvC complex processes Holliday junction (HJ) DNA during genetic recombination and DNA repair. Endonuclease that resolves HJ intermediates. Cleaves cruciform DNA by making single-stranded nicks across the HJ at symmetrical positions within the homologous arms, yielding a 5'-phosphate and a 3'-hydroxyl group; requires a central core of homology in the junction. The consensus cleavage sequence is 5'-(A/T)TT(C/G)-3'. Cleavage occurs on the 3'-side of the TT dinucleotide at the point of strand exchange. HJ branch migration catalyzed by RuvA-RuvB allows RuvC to scan DNA until it finds its consensus sequence, where it cleaves and resolves the cruciform DNA.</text>
</comment>
<feature type="binding site" evidence="13">
    <location>
        <position position="141"/>
    </location>
    <ligand>
        <name>Mg(2+)</name>
        <dbReference type="ChEBI" id="CHEBI:18420"/>
        <label>1</label>
    </ligand>
</feature>
<comment type="cofactor">
    <cofactor evidence="13">
        <name>Mg(2+)</name>
        <dbReference type="ChEBI" id="CHEBI:18420"/>
    </cofactor>
    <text evidence="13">Binds 2 Mg(2+) ion per subunit.</text>
</comment>
<evidence type="ECO:0000256" key="3">
    <source>
        <dbReference type="ARBA" id="ARBA00022722"/>
    </source>
</evidence>
<dbReference type="Pfam" id="PF02075">
    <property type="entry name" value="RuvC"/>
    <property type="match status" value="1"/>
</dbReference>
<dbReference type="HAMAP" id="MF_00034">
    <property type="entry name" value="RuvC"/>
    <property type="match status" value="1"/>
</dbReference>
<dbReference type="InterPro" id="IPR012337">
    <property type="entry name" value="RNaseH-like_sf"/>
</dbReference>
<evidence type="ECO:0000256" key="10">
    <source>
        <dbReference type="ARBA" id="ARBA00023172"/>
    </source>
</evidence>
<evidence type="ECO:0000256" key="14">
    <source>
        <dbReference type="SAM" id="MobiDB-lite"/>
    </source>
</evidence>
<dbReference type="SUPFAM" id="SSF53098">
    <property type="entry name" value="Ribonuclease H-like"/>
    <property type="match status" value="1"/>
</dbReference>
<evidence type="ECO:0000313" key="15">
    <source>
        <dbReference type="EMBL" id="MDV6297731.1"/>
    </source>
</evidence>